<feature type="region of interest" description="Disordered" evidence="1">
    <location>
        <begin position="1"/>
        <end position="44"/>
    </location>
</feature>
<dbReference type="KEGG" id="fcy:FRACYDRAFT_237371"/>
<dbReference type="InParanoid" id="A0A1E7FLN1"/>
<feature type="compositionally biased region" description="Acidic residues" evidence="1">
    <location>
        <begin position="24"/>
        <end position="34"/>
    </location>
</feature>
<gene>
    <name evidence="3" type="ORF">FRACYDRAFT_237371</name>
</gene>
<dbReference type="Pfam" id="PF01764">
    <property type="entry name" value="Lipase_3"/>
    <property type="match status" value="1"/>
</dbReference>
<feature type="domain" description="Fungal lipase-type" evidence="2">
    <location>
        <begin position="339"/>
        <end position="471"/>
    </location>
</feature>
<organism evidence="3 4">
    <name type="scientific">Fragilariopsis cylindrus CCMP1102</name>
    <dbReference type="NCBI Taxonomy" id="635003"/>
    <lineage>
        <taxon>Eukaryota</taxon>
        <taxon>Sar</taxon>
        <taxon>Stramenopiles</taxon>
        <taxon>Ochrophyta</taxon>
        <taxon>Bacillariophyta</taxon>
        <taxon>Bacillariophyceae</taxon>
        <taxon>Bacillariophycidae</taxon>
        <taxon>Bacillariales</taxon>
        <taxon>Bacillariaceae</taxon>
        <taxon>Fragilariopsis</taxon>
    </lineage>
</organism>
<feature type="compositionally biased region" description="Low complexity" evidence="1">
    <location>
        <begin position="35"/>
        <end position="44"/>
    </location>
</feature>
<keyword evidence="4" id="KW-1185">Reference proteome</keyword>
<proteinExistence type="predicted"/>
<feature type="region of interest" description="Disordered" evidence="1">
    <location>
        <begin position="289"/>
        <end position="320"/>
    </location>
</feature>
<sequence>MPSPSNTDTNTTTATTTTTTPIYDDGDNADDDDVGGNISNSNNKSSLRNFKFLRKSSLVKSLSLGRAIGNTSSNNDNTAAAAAAAAAAAVSPNGSTTTTTTTTHTADLESKSQRVSPMPPSPSNMKTNTDTDTDTDTPTKTTVQELMELKDKFGTLNIPSLKPTTSATTTTTTTSTLASPSAFYKPSPTSFLIGNTDEVVRTSEYEPSPYQIEIPPLQEIVTIARLNHIVDNYRRIDQHLDLTQFIGLNRVELQSRGVSINEHIPIVQSLLECGDDEISIQGYISSKINDDGSDSGSGIGNNTSSNTDTNDGNTDSSIDHQPDNRLEAVIFHGQRYFTIVFRGTTDQQCKILGNGSGSKSKKRAVPIDPELENVEVYSGFKDCGYTKLERQCFTLIDKLTEEHPFCDVVFTGYSYGAAMATLAAYRYANARPMMRVGCIPLASPKVGFSHFRHVVNSLPNLKVMRLELGQDSKCQGPTVGGWHVGHTLVLSTSGGGSSTSSSSSSTAENKKNTTTTTTAATNNASSVLAYKFDTPKHKKFFKTTYPDLKKYISTLEEMSTLKCPWAKDFVNTSGEGVVGVNNESRNVV</sequence>
<dbReference type="GO" id="GO:0006629">
    <property type="term" value="P:lipid metabolic process"/>
    <property type="evidence" value="ECO:0007669"/>
    <property type="project" value="InterPro"/>
</dbReference>
<feature type="region of interest" description="Disordered" evidence="1">
    <location>
        <begin position="493"/>
        <end position="518"/>
    </location>
</feature>
<feature type="region of interest" description="Disordered" evidence="1">
    <location>
        <begin position="89"/>
        <end position="138"/>
    </location>
</feature>
<protein>
    <recommendedName>
        <fullName evidence="2">Fungal lipase-type domain-containing protein</fullName>
    </recommendedName>
</protein>
<evidence type="ECO:0000256" key="1">
    <source>
        <dbReference type="SAM" id="MobiDB-lite"/>
    </source>
</evidence>
<dbReference type="AlphaFoldDB" id="A0A1E7FLN1"/>
<dbReference type="SUPFAM" id="SSF53474">
    <property type="entry name" value="alpha/beta-Hydrolases"/>
    <property type="match status" value="1"/>
</dbReference>
<reference evidence="3 4" key="1">
    <citation type="submission" date="2016-09" db="EMBL/GenBank/DDBJ databases">
        <title>Extensive genetic diversity and differential bi-allelic expression allows diatom success in the polar Southern Ocean.</title>
        <authorList>
            <consortium name="DOE Joint Genome Institute"/>
            <person name="Mock T."/>
            <person name="Otillar R.P."/>
            <person name="Strauss J."/>
            <person name="Dupont C."/>
            <person name="Frickenhaus S."/>
            <person name="Maumus F."/>
            <person name="Mcmullan M."/>
            <person name="Sanges R."/>
            <person name="Schmutz J."/>
            <person name="Toseland A."/>
            <person name="Valas R."/>
            <person name="Veluchamy A."/>
            <person name="Ward B.J."/>
            <person name="Allen A."/>
            <person name="Barry K."/>
            <person name="Falciatore A."/>
            <person name="Ferrante M."/>
            <person name="Fortunato A.E."/>
            <person name="Gloeckner G."/>
            <person name="Gruber A."/>
            <person name="Hipkin R."/>
            <person name="Janech M."/>
            <person name="Kroth P."/>
            <person name="Leese F."/>
            <person name="Lindquist E."/>
            <person name="Lyon B.R."/>
            <person name="Martin J."/>
            <person name="Mayer C."/>
            <person name="Parker M."/>
            <person name="Quesneville H."/>
            <person name="Raymond J."/>
            <person name="Uhlig C."/>
            <person name="Valentin K.U."/>
            <person name="Worden A.Z."/>
            <person name="Armbrust E.V."/>
            <person name="Bowler C."/>
            <person name="Green B."/>
            <person name="Moulton V."/>
            <person name="Van Oosterhout C."/>
            <person name="Grigoriev I."/>
        </authorList>
    </citation>
    <scope>NUCLEOTIDE SEQUENCE [LARGE SCALE GENOMIC DNA]</scope>
    <source>
        <strain evidence="3 4">CCMP1102</strain>
    </source>
</reference>
<dbReference type="InterPro" id="IPR002921">
    <property type="entry name" value="Fungal_lipase-type"/>
</dbReference>
<evidence type="ECO:0000259" key="2">
    <source>
        <dbReference type="Pfam" id="PF01764"/>
    </source>
</evidence>
<dbReference type="EMBL" id="KV784356">
    <property type="protein sequence ID" value="OEU19078.1"/>
    <property type="molecule type" value="Genomic_DNA"/>
</dbReference>
<dbReference type="InterPro" id="IPR051218">
    <property type="entry name" value="Sec_MonoDiacylglyc_Lipase"/>
</dbReference>
<name>A0A1E7FLN1_9STRA</name>
<dbReference type="InterPro" id="IPR029058">
    <property type="entry name" value="AB_hydrolase_fold"/>
</dbReference>
<evidence type="ECO:0000313" key="4">
    <source>
        <dbReference type="Proteomes" id="UP000095751"/>
    </source>
</evidence>
<feature type="compositionally biased region" description="Low complexity" evidence="1">
    <location>
        <begin position="7"/>
        <end position="20"/>
    </location>
</feature>
<accession>A0A1E7FLN1</accession>
<feature type="compositionally biased region" description="Low complexity" evidence="1">
    <location>
        <begin position="96"/>
        <end position="105"/>
    </location>
</feature>
<dbReference type="OrthoDB" id="46438at2759"/>
<dbReference type="PANTHER" id="PTHR45856">
    <property type="entry name" value="ALPHA/BETA-HYDROLASES SUPERFAMILY PROTEIN"/>
    <property type="match status" value="1"/>
</dbReference>
<dbReference type="PANTHER" id="PTHR45856:SF24">
    <property type="entry name" value="FUNGAL LIPASE-LIKE DOMAIN-CONTAINING PROTEIN"/>
    <property type="match status" value="1"/>
</dbReference>
<dbReference type="Proteomes" id="UP000095751">
    <property type="component" value="Unassembled WGS sequence"/>
</dbReference>
<feature type="compositionally biased region" description="Low complexity" evidence="1">
    <location>
        <begin position="294"/>
        <end position="316"/>
    </location>
</feature>
<evidence type="ECO:0000313" key="3">
    <source>
        <dbReference type="EMBL" id="OEU19078.1"/>
    </source>
</evidence>
<dbReference type="Gene3D" id="3.40.50.1820">
    <property type="entry name" value="alpha/beta hydrolase"/>
    <property type="match status" value="1"/>
</dbReference>
<feature type="compositionally biased region" description="Low complexity" evidence="1">
    <location>
        <begin position="498"/>
        <end position="518"/>
    </location>
</feature>